<dbReference type="Gene3D" id="3.40.50.880">
    <property type="match status" value="1"/>
</dbReference>
<sequence length="184" mass="18487">MKTAAIMLGEGFEPVEAVGPADVLRRGGVEVTLVSVMGQLEVRAAQGVGVRADALEGDVDLGGFDLLVVPGGSLGVENLAACAALVDELRARMADSRLVASICAGPTILADLGLLECRRAVCYPGCQDGFPAGAYQEGVDVCVDGNLVTATGPGTALDFGVACLRALAGDAVADGVAADMLIAR</sequence>
<reference evidence="2" key="1">
    <citation type="submission" date="2021-11" db="EMBL/GenBank/DDBJ databases">
        <title>A Novel Adlercreutzia Species, isolated from a Allomyrina dichotoma larva feces.</title>
        <authorList>
            <person name="Suh M.K."/>
        </authorList>
    </citation>
    <scope>NUCLEOTIDE SEQUENCE</scope>
    <source>
        <strain evidence="2">JBNU-10</strain>
    </source>
</reference>
<dbReference type="EMBL" id="JAJMLW010000003">
    <property type="protein sequence ID" value="MCI2242381.1"/>
    <property type="molecule type" value="Genomic_DNA"/>
</dbReference>
<dbReference type="Pfam" id="PF01965">
    <property type="entry name" value="DJ-1_PfpI"/>
    <property type="match status" value="1"/>
</dbReference>
<keyword evidence="3" id="KW-1185">Reference proteome</keyword>
<gene>
    <name evidence="2" type="ORF">LPT13_08465</name>
</gene>
<proteinExistence type="predicted"/>
<dbReference type="PANTHER" id="PTHR48094:SF12">
    <property type="entry name" value="PARKINSON DISEASE PROTEIN 7 HOMOLOG"/>
    <property type="match status" value="1"/>
</dbReference>
<protein>
    <submittedName>
        <fullName evidence="2">DJ-1/PfpI family protein</fullName>
    </submittedName>
</protein>
<dbReference type="PANTHER" id="PTHR48094">
    <property type="entry name" value="PROTEIN/NUCLEIC ACID DEGLYCASE DJ-1-RELATED"/>
    <property type="match status" value="1"/>
</dbReference>
<dbReference type="InterPro" id="IPR029062">
    <property type="entry name" value="Class_I_gatase-like"/>
</dbReference>
<dbReference type="InterPro" id="IPR006287">
    <property type="entry name" value="DJ-1"/>
</dbReference>
<evidence type="ECO:0000313" key="2">
    <source>
        <dbReference type="EMBL" id="MCI2242381.1"/>
    </source>
</evidence>
<evidence type="ECO:0000313" key="3">
    <source>
        <dbReference type="Proteomes" id="UP001430755"/>
    </source>
</evidence>
<dbReference type="SUPFAM" id="SSF52317">
    <property type="entry name" value="Class I glutamine amidotransferase-like"/>
    <property type="match status" value="1"/>
</dbReference>
<dbReference type="RefSeq" id="WP_242165589.1">
    <property type="nucleotide sequence ID" value="NZ_JAJMLW010000003.1"/>
</dbReference>
<accession>A0ABS9WHN3</accession>
<evidence type="ECO:0000259" key="1">
    <source>
        <dbReference type="Pfam" id="PF01965"/>
    </source>
</evidence>
<name>A0ABS9WHN3_9ACTN</name>
<comment type="caution">
    <text evidence="2">The sequence shown here is derived from an EMBL/GenBank/DDBJ whole genome shotgun (WGS) entry which is preliminary data.</text>
</comment>
<dbReference type="NCBIfam" id="TIGR01383">
    <property type="entry name" value="not_thiJ"/>
    <property type="match status" value="1"/>
</dbReference>
<dbReference type="InterPro" id="IPR050325">
    <property type="entry name" value="Prot/Nucl_acid_deglycase"/>
</dbReference>
<dbReference type="CDD" id="cd03135">
    <property type="entry name" value="GATase1_DJ-1"/>
    <property type="match status" value="1"/>
</dbReference>
<dbReference type="Proteomes" id="UP001430755">
    <property type="component" value="Unassembled WGS sequence"/>
</dbReference>
<organism evidence="2 3">
    <name type="scientific">Adlercreutzia faecimuris</name>
    <dbReference type="NCBI Taxonomy" id="2897341"/>
    <lineage>
        <taxon>Bacteria</taxon>
        <taxon>Bacillati</taxon>
        <taxon>Actinomycetota</taxon>
        <taxon>Coriobacteriia</taxon>
        <taxon>Eggerthellales</taxon>
        <taxon>Eggerthellaceae</taxon>
        <taxon>Adlercreutzia</taxon>
    </lineage>
</organism>
<dbReference type="InterPro" id="IPR002818">
    <property type="entry name" value="DJ-1/PfpI"/>
</dbReference>
<feature type="domain" description="DJ-1/PfpI" evidence="1">
    <location>
        <begin position="2"/>
        <end position="165"/>
    </location>
</feature>